<dbReference type="EMBL" id="MSTI01000039">
    <property type="protein sequence ID" value="OLV19221.1"/>
    <property type="molecule type" value="Genomic_DNA"/>
</dbReference>
<evidence type="ECO:0000259" key="2">
    <source>
        <dbReference type="Pfam" id="PF07282"/>
    </source>
</evidence>
<feature type="domain" description="Cas12f1-like TNB" evidence="2">
    <location>
        <begin position="374"/>
        <end position="434"/>
    </location>
</feature>
<accession>A0A1U7P228</accession>
<dbReference type="Pfam" id="PF07282">
    <property type="entry name" value="Cas12f1-like_TNB"/>
    <property type="match status" value="1"/>
</dbReference>
<proteinExistence type="predicted"/>
<dbReference type="AlphaFoldDB" id="A0A1U7P228"/>
<dbReference type="STRING" id="249408.BOO71_0003454"/>
<protein>
    <recommendedName>
        <fullName evidence="2">Cas12f1-like TNB domain-containing protein</fullName>
    </recommendedName>
</protein>
<comment type="caution">
    <text evidence="3">The sequence shown here is derived from an EMBL/GenBank/DDBJ whole genome shotgun (WGS) entry which is preliminary data.</text>
</comment>
<keyword evidence="4" id="KW-1185">Reference proteome</keyword>
<dbReference type="Proteomes" id="UP000186607">
    <property type="component" value="Unassembled WGS sequence"/>
</dbReference>
<dbReference type="InterPro" id="IPR010095">
    <property type="entry name" value="Cas12f1-like_TNB"/>
</dbReference>
<reference evidence="3 4" key="1">
    <citation type="submission" date="2017-01" db="EMBL/GenBank/DDBJ databases">
        <title>Genome Analysis of Deinococcus marmoris KOPRI26562.</title>
        <authorList>
            <person name="Kim J.H."/>
            <person name="Oh H.-M."/>
        </authorList>
    </citation>
    <scope>NUCLEOTIDE SEQUENCE [LARGE SCALE GENOMIC DNA]</scope>
    <source>
        <strain evidence="3 4">KOPRI26562</strain>
    </source>
</reference>
<organism evidence="3 4">
    <name type="scientific">Deinococcus marmoris</name>
    <dbReference type="NCBI Taxonomy" id="249408"/>
    <lineage>
        <taxon>Bacteria</taxon>
        <taxon>Thermotogati</taxon>
        <taxon>Deinococcota</taxon>
        <taxon>Deinococci</taxon>
        <taxon>Deinococcales</taxon>
        <taxon>Deinococcaceae</taxon>
        <taxon>Deinococcus</taxon>
    </lineage>
</organism>
<evidence type="ECO:0000313" key="3">
    <source>
        <dbReference type="EMBL" id="OLV19221.1"/>
    </source>
</evidence>
<keyword evidence="1" id="KW-0238">DNA-binding</keyword>
<dbReference type="OrthoDB" id="65749at2"/>
<dbReference type="GO" id="GO:0003677">
    <property type="term" value="F:DNA binding"/>
    <property type="evidence" value="ECO:0007669"/>
    <property type="project" value="UniProtKB-KW"/>
</dbReference>
<sequence>MTNTLILAPTPLRPTTSQVLSLELLYDTAEQIHLAVRTWLRAVGAGLHMHVREALWQTADGHLLPRVDDHRLIDIRLDALHQLAQVTHRDLPPRWQAAVPPTVLARLLDIEAQRLQRFGNDVKAGTALPLWPLDRVALDSAAQPIDEYRVMIEGLPDPVVADLWALPTDLTCALLAEADAHAAAVNAEWNAQMERLLRGDASAAATLYGLGRDAWPWLGRTVRHTVDRTVPHRYQHVSLVRTTDESGARSLILKWTIRIPRTYLPQARDRSAYGIDIGYRNIATGASVLEITSVPRQVDVRAGLPEPQDTELLTHAVMRQQCLEPHRTGLEAVLWQALQHQHVHAEAINWQGIRERGAAPWSAAAMALVGAPLLIRWIAMLAPMTGTCLHLIDPAHTSVTCSRCGAVGERPWPYTQFHCPTCDTWTDADHNSAAVLQGGRVTGALTRR</sequence>
<name>A0A1U7P228_9DEIO</name>
<dbReference type="RefSeq" id="WP_075831044.1">
    <property type="nucleotide sequence ID" value="NZ_MSTI01000039.1"/>
</dbReference>
<gene>
    <name evidence="3" type="ORF">BOO71_0003454</name>
</gene>
<evidence type="ECO:0000256" key="1">
    <source>
        <dbReference type="ARBA" id="ARBA00023125"/>
    </source>
</evidence>
<evidence type="ECO:0000313" key="4">
    <source>
        <dbReference type="Proteomes" id="UP000186607"/>
    </source>
</evidence>